<gene>
    <name evidence="4" type="ORF">AQI70_11560</name>
</gene>
<name>A0A117PEJ1_9ACTN</name>
<feature type="transmembrane region" description="Helical" evidence="2">
    <location>
        <begin position="173"/>
        <end position="191"/>
    </location>
</feature>
<dbReference type="InterPro" id="IPR015943">
    <property type="entry name" value="WD40/YVTN_repeat-like_dom_sf"/>
</dbReference>
<feature type="transmembrane region" description="Helical" evidence="2">
    <location>
        <begin position="67"/>
        <end position="89"/>
    </location>
</feature>
<dbReference type="InterPro" id="IPR051200">
    <property type="entry name" value="Host-pathogen_enzymatic-act"/>
</dbReference>
<dbReference type="RefSeq" id="WP_062147186.1">
    <property type="nucleotide sequence ID" value="NZ_KQ947986.1"/>
</dbReference>
<dbReference type="SUPFAM" id="SSF50998">
    <property type="entry name" value="Quinoprotein alcohol dehydrogenase-like"/>
    <property type="match status" value="1"/>
</dbReference>
<dbReference type="STRING" id="146536.AQI70_11560"/>
<dbReference type="Gene3D" id="2.130.10.10">
    <property type="entry name" value="YVTN repeat-like/Quinoprotein amine dehydrogenase"/>
    <property type="match status" value="3"/>
</dbReference>
<organism evidence="4 5">
    <name type="scientific">Streptomyces curacoi</name>
    <dbReference type="NCBI Taxonomy" id="146536"/>
    <lineage>
        <taxon>Bacteria</taxon>
        <taxon>Bacillati</taxon>
        <taxon>Actinomycetota</taxon>
        <taxon>Actinomycetes</taxon>
        <taxon>Kitasatosporales</taxon>
        <taxon>Streptomycetaceae</taxon>
        <taxon>Streptomyces</taxon>
    </lineage>
</organism>
<keyword evidence="5" id="KW-1185">Reference proteome</keyword>
<dbReference type="PROSITE" id="PS50104">
    <property type="entry name" value="TIR"/>
    <property type="match status" value="1"/>
</dbReference>
<dbReference type="InterPro" id="IPR000157">
    <property type="entry name" value="TIR_dom"/>
</dbReference>
<dbReference type="PANTHER" id="PTHR47197">
    <property type="entry name" value="PROTEIN NIRF"/>
    <property type="match status" value="1"/>
</dbReference>
<feature type="domain" description="TIR" evidence="3">
    <location>
        <begin position="213"/>
        <end position="348"/>
    </location>
</feature>
<dbReference type="SMART" id="SM00320">
    <property type="entry name" value="WD40"/>
    <property type="match status" value="5"/>
</dbReference>
<evidence type="ECO:0000256" key="1">
    <source>
        <dbReference type="PROSITE-ProRule" id="PRU00221"/>
    </source>
</evidence>
<dbReference type="EMBL" id="LMWJ01000007">
    <property type="protein sequence ID" value="KUM78124.1"/>
    <property type="molecule type" value="Genomic_DNA"/>
</dbReference>
<comment type="caution">
    <text evidence="4">The sequence shown here is derived from an EMBL/GenBank/DDBJ whole genome shotgun (WGS) entry which is preliminary data.</text>
</comment>
<dbReference type="InterPro" id="IPR035897">
    <property type="entry name" value="Toll_tir_struct_dom_sf"/>
</dbReference>
<keyword evidence="2" id="KW-0812">Transmembrane</keyword>
<dbReference type="AlphaFoldDB" id="A0A117PEJ1"/>
<dbReference type="Pfam" id="PF13676">
    <property type="entry name" value="TIR_2"/>
    <property type="match status" value="1"/>
</dbReference>
<dbReference type="PROSITE" id="PS50082">
    <property type="entry name" value="WD_REPEATS_2"/>
    <property type="match status" value="1"/>
</dbReference>
<dbReference type="SMART" id="SM00255">
    <property type="entry name" value="TIR"/>
    <property type="match status" value="1"/>
</dbReference>
<feature type="repeat" description="WD" evidence="1">
    <location>
        <begin position="525"/>
        <end position="547"/>
    </location>
</feature>
<protein>
    <recommendedName>
        <fullName evidence="3">TIR domain-containing protein</fullName>
    </recommendedName>
</protein>
<proteinExistence type="predicted"/>
<evidence type="ECO:0000256" key="2">
    <source>
        <dbReference type="SAM" id="Phobius"/>
    </source>
</evidence>
<dbReference type="Gene3D" id="3.40.50.10140">
    <property type="entry name" value="Toll/interleukin-1 receptor homology (TIR) domain"/>
    <property type="match status" value="1"/>
</dbReference>
<dbReference type="InterPro" id="IPR001680">
    <property type="entry name" value="WD40_rpt"/>
</dbReference>
<evidence type="ECO:0000313" key="4">
    <source>
        <dbReference type="EMBL" id="KUM78124.1"/>
    </source>
</evidence>
<keyword evidence="1" id="KW-0853">WD repeat</keyword>
<dbReference type="SUPFAM" id="SSF75011">
    <property type="entry name" value="3-carboxy-cis,cis-mucoante lactonizing enzyme"/>
    <property type="match status" value="1"/>
</dbReference>
<keyword evidence="2" id="KW-1133">Transmembrane helix</keyword>
<dbReference type="InterPro" id="IPR011044">
    <property type="entry name" value="Quino_amine_DH_bsu"/>
</dbReference>
<evidence type="ECO:0000313" key="5">
    <source>
        <dbReference type="Proteomes" id="UP000054024"/>
    </source>
</evidence>
<feature type="transmembrane region" description="Helical" evidence="2">
    <location>
        <begin position="109"/>
        <end position="128"/>
    </location>
</feature>
<evidence type="ECO:0000259" key="3">
    <source>
        <dbReference type="PROSITE" id="PS50104"/>
    </source>
</evidence>
<dbReference type="Proteomes" id="UP000054024">
    <property type="component" value="Unassembled WGS sequence"/>
</dbReference>
<feature type="transmembrane region" description="Helical" evidence="2">
    <location>
        <begin position="426"/>
        <end position="447"/>
    </location>
</feature>
<sequence length="1186" mass="126703">MALVVPGLVFSPVLANCGVVLGNRGFSSLELDWSWRRLAAPQAWLPAVQLAVVAALGSHFVRPLGPAFLWTYAVLDALLALSWLAAAGVRVVGRSEDTGRRRASTPERLMVLSALAGAVGMGVAAWAVRLVVLPITYGAVTPGPPWRSATWVYAWLDEQIGGSLFGPSFEQPYWPLLPAGAGLVSGLLAAATRQAADRAGGARNPFAQAEHGIGGKVFLSYSRSDTEFARALTESLRGRVREVWVDWQAIKPSARWRKSISDGIRESDALIVLISRKSLASVYCWDECLQAIAGGKRILPVVIDPELSSGAGAALREAGWEELTAFQRLDMSDPDRFEEDTRHIVAFTAQEHRWVSGHTRLGLQAHEWRESGRSDGFLLREDELRAAEWLRDNVPASPAFMARLTDDEQEFIDSSRRALRRRRVRFRISAVAVLLAVVSLSSLVVAVQSGAEADRRESLSRLLAVASRSQSGGRLDTSSLLAAAAYGVSDTAEARSAMAERLMQFNHVAKVLPGPDTKGAGWPVFSADGSTLAVGRTDGTTQIWDVEGWRLRGTFRGRLPQEGRRGLTSDGRVVALLTGTRVTVNDTATRRTVASFGLAEDGPPFGWSGGLSPDGRILVASTSYQRAWTWSVPSRRLLARHVSECAFSSLSPSGRWLWCQSGEQGRLHDVLTSSSASDVPVGLSAAWQLLGWTASDEPVIDTGDGPPEVLPAGGKGTPWVPERGMSISSVSADGRRALLSDAHGHRFAVWDLRARKKLGDVEPADLDGVSGTDSDEQVAALTGIAPTHGMWLSTGGARGTGVWDLSAPTPPHPYVVFSPDGRAAVSVTETGVVAWNRTAAGRLVSEIPLKGGDSAARPWSTVSPDGHTVASVSGRTVHLFDTRTGRLRQTIRLKGSGSGITYSRDGTRLAVSETVSLPPARSGERTLTTIVEVFALPARKRVALIESVGPNGSPQETTGLSLSPDGRLLYLAVSQDHTIHVWDTIAGHIVKSYNLGEVEAVALSPDGHWLAAVDRQGVLHQWNTATGRSVLSYRGAARTVAFSQDGRTLVAASESLRSLLVFDAETQRKRAADVDTGATIRAVRLSDAQGVAVITLDPESDGGAVIVWDLLHHARTGPVLARVGGGAVAELTADGKRAVGLAPGAIVTGVVDPRTWQSTLCSVVGRPLLGQEWHAVVPDQRYTPAC</sequence>
<dbReference type="Pfam" id="PF00400">
    <property type="entry name" value="WD40"/>
    <property type="match status" value="1"/>
</dbReference>
<dbReference type="SUPFAM" id="SSF50969">
    <property type="entry name" value="YVTN repeat-like/Quinoprotein amine dehydrogenase"/>
    <property type="match status" value="1"/>
</dbReference>
<keyword evidence="2" id="KW-0472">Membrane</keyword>
<accession>A0A117PEJ1</accession>
<dbReference type="GO" id="GO:0007165">
    <property type="term" value="P:signal transduction"/>
    <property type="evidence" value="ECO:0007669"/>
    <property type="project" value="InterPro"/>
</dbReference>
<reference evidence="4 5" key="1">
    <citation type="submission" date="2015-10" db="EMBL/GenBank/DDBJ databases">
        <title>Draft genome sequence of Streptomyces curacoi DSM 40107, type strain for the species Streptomyces curacoi.</title>
        <authorList>
            <person name="Ruckert C."/>
            <person name="Winkler A."/>
            <person name="Kalinowski J."/>
            <person name="Kampfer P."/>
            <person name="Glaeser S."/>
        </authorList>
    </citation>
    <scope>NUCLEOTIDE SEQUENCE [LARGE SCALE GENOMIC DNA]</scope>
    <source>
        <strain evidence="4 5">DSM 40107</strain>
    </source>
</reference>
<dbReference type="SUPFAM" id="SSF52200">
    <property type="entry name" value="Toll/Interleukin receptor TIR domain"/>
    <property type="match status" value="1"/>
</dbReference>
<dbReference type="PANTHER" id="PTHR47197:SF3">
    <property type="entry name" value="DIHYDRO-HEME D1 DEHYDROGENASE"/>
    <property type="match status" value="1"/>
</dbReference>
<dbReference type="OrthoDB" id="4066549at2"/>
<dbReference type="InterPro" id="IPR011047">
    <property type="entry name" value="Quinoprotein_ADH-like_sf"/>
</dbReference>